<dbReference type="Gene3D" id="1.10.10.10">
    <property type="entry name" value="Winged helix-like DNA-binding domain superfamily/Winged helix DNA-binding domain"/>
    <property type="match status" value="1"/>
</dbReference>
<dbReference type="SUPFAM" id="SSF53850">
    <property type="entry name" value="Periplasmic binding protein-like II"/>
    <property type="match status" value="1"/>
</dbReference>
<protein>
    <submittedName>
        <fullName evidence="6">LysR family transcriptional regulator</fullName>
    </submittedName>
</protein>
<dbReference type="Gene3D" id="3.40.190.290">
    <property type="match status" value="1"/>
</dbReference>
<dbReference type="Pfam" id="PF03466">
    <property type="entry name" value="LysR_substrate"/>
    <property type="match status" value="1"/>
</dbReference>
<dbReference type="InterPro" id="IPR036390">
    <property type="entry name" value="WH_DNA-bd_sf"/>
</dbReference>
<keyword evidence="3" id="KW-0238">DNA-binding</keyword>
<keyword evidence="2" id="KW-0805">Transcription regulation</keyword>
<evidence type="ECO:0000313" key="7">
    <source>
        <dbReference type="Proteomes" id="UP001143330"/>
    </source>
</evidence>
<dbReference type="RefSeq" id="WP_213358439.1">
    <property type="nucleotide sequence ID" value="NZ_BSFM01000012.1"/>
</dbReference>
<reference evidence="6" key="2">
    <citation type="submission" date="2023-01" db="EMBL/GenBank/DDBJ databases">
        <authorList>
            <person name="Sun Q."/>
            <person name="Evtushenko L."/>
        </authorList>
    </citation>
    <scope>NUCLEOTIDE SEQUENCE</scope>
    <source>
        <strain evidence="6">VKM B-2789</strain>
    </source>
</reference>
<dbReference type="InterPro" id="IPR005119">
    <property type="entry name" value="LysR_subst-bd"/>
</dbReference>
<dbReference type="InterPro" id="IPR036388">
    <property type="entry name" value="WH-like_DNA-bd_sf"/>
</dbReference>
<dbReference type="EMBL" id="BSFM01000012">
    <property type="protein sequence ID" value="GLK84132.1"/>
    <property type="molecule type" value="Genomic_DNA"/>
</dbReference>
<sequence>MDLSLALRAFIRTVEKGSVTGAARDLDISQPAVTKHLRNLERHVNARLLERSARAVRPTAQGQALFEVSRAALASIDAALEGVQRDSGRIEGTLRLFAPACIGAQCLHPLLLEFQRAHPGIGADLVLDGRTVDLVYENFDLALRYGRPEGTDIVARRIGTVRRVLVASPAYLAAAGPIDTPEELAARPLVATAGALSERDQLMLIKDGHIQELAVRLLLRTNVAQVLVSSLKAGHGPGPVQTLLVPDELARGELVRILPDYEARPSELFISFPSTRFLRPAVRAFIDFIVPRLKAVDGID</sequence>
<comment type="caution">
    <text evidence="6">The sequence shown here is derived from an EMBL/GenBank/DDBJ whole genome shotgun (WGS) entry which is preliminary data.</text>
</comment>
<evidence type="ECO:0000256" key="4">
    <source>
        <dbReference type="ARBA" id="ARBA00023163"/>
    </source>
</evidence>
<dbReference type="AlphaFoldDB" id="A0A9W6NB12"/>
<dbReference type="CDD" id="cd08422">
    <property type="entry name" value="PBP2_CrgA_like"/>
    <property type="match status" value="1"/>
</dbReference>
<dbReference type="InterPro" id="IPR000847">
    <property type="entry name" value="LysR_HTH_N"/>
</dbReference>
<dbReference type="PROSITE" id="PS50931">
    <property type="entry name" value="HTH_LYSR"/>
    <property type="match status" value="1"/>
</dbReference>
<dbReference type="Pfam" id="PF00126">
    <property type="entry name" value="HTH_1"/>
    <property type="match status" value="1"/>
</dbReference>
<organism evidence="6 7">
    <name type="scientific">Ancylobacter defluvii</name>
    <dbReference type="NCBI Taxonomy" id="1282440"/>
    <lineage>
        <taxon>Bacteria</taxon>
        <taxon>Pseudomonadati</taxon>
        <taxon>Pseudomonadota</taxon>
        <taxon>Alphaproteobacteria</taxon>
        <taxon>Hyphomicrobiales</taxon>
        <taxon>Xanthobacteraceae</taxon>
        <taxon>Ancylobacter</taxon>
    </lineage>
</organism>
<evidence type="ECO:0000256" key="3">
    <source>
        <dbReference type="ARBA" id="ARBA00023125"/>
    </source>
</evidence>
<proteinExistence type="inferred from homology"/>
<gene>
    <name evidence="6" type="ORF">GCM10017653_22020</name>
</gene>
<reference evidence="6" key="1">
    <citation type="journal article" date="2014" name="Int. J. Syst. Evol. Microbiol.">
        <title>Complete genome sequence of Corynebacterium casei LMG S-19264T (=DSM 44701T), isolated from a smear-ripened cheese.</title>
        <authorList>
            <consortium name="US DOE Joint Genome Institute (JGI-PGF)"/>
            <person name="Walter F."/>
            <person name="Albersmeier A."/>
            <person name="Kalinowski J."/>
            <person name="Ruckert C."/>
        </authorList>
    </citation>
    <scope>NUCLEOTIDE SEQUENCE</scope>
    <source>
        <strain evidence="6">VKM B-2789</strain>
    </source>
</reference>
<feature type="domain" description="HTH lysR-type" evidence="5">
    <location>
        <begin position="1"/>
        <end position="59"/>
    </location>
</feature>
<evidence type="ECO:0000313" key="6">
    <source>
        <dbReference type="EMBL" id="GLK84132.1"/>
    </source>
</evidence>
<dbReference type="PRINTS" id="PR00039">
    <property type="entry name" value="HTHLYSR"/>
</dbReference>
<dbReference type="PANTHER" id="PTHR30537:SF5">
    <property type="entry name" value="HTH-TYPE TRANSCRIPTIONAL ACTIVATOR TTDR-RELATED"/>
    <property type="match status" value="1"/>
</dbReference>
<keyword evidence="4" id="KW-0804">Transcription</keyword>
<accession>A0A9W6NB12</accession>
<dbReference type="Proteomes" id="UP001143330">
    <property type="component" value="Unassembled WGS sequence"/>
</dbReference>
<evidence type="ECO:0000256" key="2">
    <source>
        <dbReference type="ARBA" id="ARBA00023015"/>
    </source>
</evidence>
<evidence type="ECO:0000259" key="5">
    <source>
        <dbReference type="PROSITE" id="PS50931"/>
    </source>
</evidence>
<keyword evidence="7" id="KW-1185">Reference proteome</keyword>
<dbReference type="PANTHER" id="PTHR30537">
    <property type="entry name" value="HTH-TYPE TRANSCRIPTIONAL REGULATOR"/>
    <property type="match status" value="1"/>
</dbReference>
<comment type="similarity">
    <text evidence="1">Belongs to the LysR transcriptional regulatory family.</text>
</comment>
<name>A0A9W6NB12_9HYPH</name>
<dbReference type="GO" id="GO:0003700">
    <property type="term" value="F:DNA-binding transcription factor activity"/>
    <property type="evidence" value="ECO:0007669"/>
    <property type="project" value="InterPro"/>
</dbReference>
<dbReference type="GO" id="GO:0003677">
    <property type="term" value="F:DNA binding"/>
    <property type="evidence" value="ECO:0007669"/>
    <property type="project" value="UniProtKB-KW"/>
</dbReference>
<dbReference type="FunFam" id="1.10.10.10:FF:000001">
    <property type="entry name" value="LysR family transcriptional regulator"/>
    <property type="match status" value="1"/>
</dbReference>
<dbReference type="InterPro" id="IPR058163">
    <property type="entry name" value="LysR-type_TF_proteobact-type"/>
</dbReference>
<dbReference type="SUPFAM" id="SSF46785">
    <property type="entry name" value="Winged helix' DNA-binding domain"/>
    <property type="match status" value="1"/>
</dbReference>
<evidence type="ECO:0000256" key="1">
    <source>
        <dbReference type="ARBA" id="ARBA00009437"/>
    </source>
</evidence>